<dbReference type="SUPFAM" id="SSF55874">
    <property type="entry name" value="ATPase domain of HSP90 chaperone/DNA topoisomerase II/histidine kinase"/>
    <property type="match status" value="1"/>
</dbReference>
<dbReference type="InterPro" id="IPR000014">
    <property type="entry name" value="PAS"/>
</dbReference>
<dbReference type="InterPro" id="IPR003594">
    <property type="entry name" value="HATPase_dom"/>
</dbReference>
<dbReference type="Gene3D" id="3.30.450.20">
    <property type="entry name" value="PAS domain"/>
    <property type="match status" value="2"/>
</dbReference>
<name>A0A562TX40_9SPHI</name>
<dbReference type="PROSITE" id="PS50109">
    <property type="entry name" value="HIS_KIN"/>
    <property type="match status" value="1"/>
</dbReference>
<dbReference type="InterPro" id="IPR001610">
    <property type="entry name" value="PAC"/>
</dbReference>
<feature type="domain" description="PAC" evidence="8">
    <location>
        <begin position="103"/>
        <end position="156"/>
    </location>
</feature>
<dbReference type="PANTHER" id="PTHR43304:SF1">
    <property type="entry name" value="PAC DOMAIN-CONTAINING PROTEIN"/>
    <property type="match status" value="1"/>
</dbReference>
<feature type="domain" description="PAS" evidence="7">
    <location>
        <begin position="27"/>
        <end position="94"/>
    </location>
</feature>
<dbReference type="Pfam" id="PF00512">
    <property type="entry name" value="HisKA"/>
    <property type="match status" value="1"/>
</dbReference>
<dbReference type="GO" id="GO:0000155">
    <property type="term" value="F:phosphorelay sensor kinase activity"/>
    <property type="evidence" value="ECO:0007669"/>
    <property type="project" value="InterPro"/>
</dbReference>
<dbReference type="EC" id="2.7.13.3" evidence="2"/>
<comment type="catalytic activity">
    <reaction evidence="1">
        <text>ATP + protein L-histidine = ADP + protein N-phospho-L-histidine.</text>
        <dbReference type="EC" id="2.7.13.3"/>
    </reaction>
</comment>
<dbReference type="InterPro" id="IPR035965">
    <property type="entry name" value="PAS-like_dom_sf"/>
</dbReference>
<dbReference type="SMART" id="SM00065">
    <property type="entry name" value="GAF"/>
    <property type="match status" value="1"/>
</dbReference>
<dbReference type="PRINTS" id="PR00344">
    <property type="entry name" value="BCTRLSENSOR"/>
</dbReference>
<dbReference type="Pfam" id="PF13185">
    <property type="entry name" value="GAF_2"/>
    <property type="match status" value="1"/>
</dbReference>
<dbReference type="PROSITE" id="PS50113">
    <property type="entry name" value="PAC"/>
    <property type="match status" value="2"/>
</dbReference>
<dbReference type="SUPFAM" id="SSF55781">
    <property type="entry name" value="GAF domain-like"/>
    <property type="match status" value="1"/>
</dbReference>
<dbReference type="OrthoDB" id="6231665at2"/>
<dbReference type="Pfam" id="PF02518">
    <property type="entry name" value="HATPase_c"/>
    <property type="match status" value="1"/>
</dbReference>
<dbReference type="InterPro" id="IPR000700">
    <property type="entry name" value="PAS-assoc_C"/>
</dbReference>
<dbReference type="SMART" id="SM00091">
    <property type="entry name" value="PAS"/>
    <property type="match status" value="2"/>
</dbReference>
<dbReference type="InterPro" id="IPR005467">
    <property type="entry name" value="His_kinase_dom"/>
</dbReference>
<organism evidence="9 10">
    <name type="scientific">Mucilaginibacter frigoritolerans</name>
    <dbReference type="NCBI Taxonomy" id="652788"/>
    <lineage>
        <taxon>Bacteria</taxon>
        <taxon>Pseudomonadati</taxon>
        <taxon>Bacteroidota</taxon>
        <taxon>Sphingobacteriia</taxon>
        <taxon>Sphingobacteriales</taxon>
        <taxon>Sphingobacteriaceae</taxon>
        <taxon>Mucilaginibacter</taxon>
    </lineage>
</organism>
<dbReference type="FunFam" id="3.30.565.10:FF:000006">
    <property type="entry name" value="Sensor histidine kinase WalK"/>
    <property type="match status" value="1"/>
</dbReference>
<dbReference type="SMART" id="SM00388">
    <property type="entry name" value="HisKA"/>
    <property type="match status" value="1"/>
</dbReference>
<dbReference type="NCBIfam" id="TIGR00229">
    <property type="entry name" value="sensory_box"/>
    <property type="match status" value="1"/>
</dbReference>
<dbReference type="CDD" id="cd00130">
    <property type="entry name" value="PAS"/>
    <property type="match status" value="2"/>
</dbReference>
<dbReference type="Pfam" id="PF08447">
    <property type="entry name" value="PAS_3"/>
    <property type="match status" value="2"/>
</dbReference>
<feature type="domain" description="Histidine kinase" evidence="6">
    <location>
        <begin position="482"/>
        <end position="693"/>
    </location>
</feature>
<evidence type="ECO:0000256" key="2">
    <source>
        <dbReference type="ARBA" id="ARBA00012438"/>
    </source>
</evidence>
<sequence length="693" mass="78787">MFVFLVIRYFIQPGPYMTSDKRSSKNSREELYTLFQSIEGIAWEADTGMQQFTFISDKVEPVLGFSPEACMNTPGLWRARIHPDDKHVVTDYLHLKNQPEKKYSFEYRMIHADDQIVWIKDNVTIVYKDGQPFLLRGIMVDNTITEKLRAQERLESDMLRLNSDLTVSLQQVLCSYLRGLEALFPKMQCSIHRVKNGRLTGGMSPSLPSTYMAAVAGIPIGEYEGSCGAAAISKQQVIVSDIANDARWVKFLHLAGKYHLGACWSTPVIDTDGEVMATLAMYYREAKIPYQEEMKVMERATALLRIILENRQKAEIISEANLLMLQSQELAHFGNWRWDVQHDIVTWSPALYTIYGLDPKDFKATFDGYQELLHPDDRVQVCEYIENVFKTKVDVEFEERIIRPNGEVRHLRSWAKLKSDADGVPLEMIGACLDVTERVNHIVAIEQQSQQLTEIGEQNARMIKTLHALEQSHADNTRMMKVVAHDLRNPIGAIKMTASALMVKPDRLEKERKMLEIIYRSATNSLELVNDLLQMQGRQEDLQKEPVELGAMLFHCTDLLRHQAEAKQQQIRLDVLPVIILSSREKLWRVISNLIANAIKFSSQGTTIKVSLKTKAKHVVIAIADQGIGIPESMKDCIFEIFPGSQRSGTAGEPSFGLGLVICRQIVEAHQGKIWFESQLGKGTTFFVQLPIK</sequence>
<keyword evidence="3" id="KW-0597">Phosphoprotein</keyword>
<dbReference type="Gene3D" id="3.30.450.40">
    <property type="match status" value="1"/>
</dbReference>
<dbReference type="SMART" id="SM00086">
    <property type="entry name" value="PAC"/>
    <property type="match status" value="2"/>
</dbReference>
<dbReference type="InterPro" id="IPR003018">
    <property type="entry name" value="GAF"/>
</dbReference>
<dbReference type="InterPro" id="IPR004358">
    <property type="entry name" value="Sig_transdc_His_kin-like_C"/>
</dbReference>
<evidence type="ECO:0000259" key="6">
    <source>
        <dbReference type="PROSITE" id="PS50109"/>
    </source>
</evidence>
<feature type="domain" description="PAC" evidence="8">
    <location>
        <begin position="395"/>
        <end position="447"/>
    </location>
</feature>
<proteinExistence type="predicted"/>
<dbReference type="CDD" id="cd00082">
    <property type="entry name" value="HisKA"/>
    <property type="match status" value="1"/>
</dbReference>
<dbReference type="EMBL" id="VLLI01000009">
    <property type="protein sequence ID" value="TWI98181.1"/>
    <property type="molecule type" value="Genomic_DNA"/>
</dbReference>
<evidence type="ECO:0000259" key="8">
    <source>
        <dbReference type="PROSITE" id="PS50113"/>
    </source>
</evidence>
<dbReference type="AlphaFoldDB" id="A0A562TX40"/>
<dbReference type="Gene3D" id="1.10.287.130">
    <property type="match status" value="1"/>
</dbReference>
<dbReference type="InterPro" id="IPR029016">
    <property type="entry name" value="GAF-like_dom_sf"/>
</dbReference>
<evidence type="ECO:0000256" key="4">
    <source>
        <dbReference type="ARBA" id="ARBA00022679"/>
    </source>
</evidence>
<dbReference type="Proteomes" id="UP000317010">
    <property type="component" value="Unassembled WGS sequence"/>
</dbReference>
<dbReference type="InterPro" id="IPR003661">
    <property type="entry name" value="HisK_dim/P_dom"/>
</dbReference>
<evidence type="ECO:0000256" key="5">
    <source>
        <dbReference type="ARBA" id="ARBA00022777"/>
    </source>
</evidence>
<dbReference type="Gene3D" id="3.30.565.10">
    <property type="entry name" value="Histidine kinase-like ATPase, C-terminal domain"/>
    <property type="match status" value="1"/>
</dbReference>
<gene>
    <name evidence="9" type="ORF">JN11_03260</name>
</gene>
<keyword evidence="10" id="KW-1185">Reference proteome</keyword>
<reference evidence="9 10" key="1">
    <citation type="submission" date="2019-07" db="EMBL/GenBank/DDBJ databases">
        <title>Genomic Encyclopedia of Archaeal and Bacterial Type Strains, Phase II (KMG-II): from individual species to whole genera.</title>
        <authorList>
            <person name="Goeker M."/>
        </authorList>
    </citation>
    <scope>NUCLEOTIDE SEQUENCE [LARGE SCALE GENOMIC DNA]</scope>
    <source>
        <strain evidence="9 10">ATCC BAA-1854</strain>
    </source>
</reference>
<evidence type="ECO:0000313" key="9">
    <source>
        <dbReference type="EMBL" id="TWI98181.1"/>
    </source>
</evidence>
<keyword evidence="5" id="KW-0418">Kinase</keyword>
<dbReference type="Gene3D" id="2.10.70.100">
    <property type="match status" value="1"/>
</dbReference>
<dbReference type="SUPFAM" id="SSF47384">
    <property type="entry name" value="Homodimeric domain of signal transducing histidine kinase"/>
    <property type="match status" value="1"/>
</dbReference>
<dbReference type="PANTHER" id="PTHR43304">
    <property type="entry name" value="PHYTOCHROME-LIKE PROTEIN CPH1"/>
    <property type="match status" value="1"/>
</dbReference>
<dbReference type="InterPro" id="IPR013655">
    <property type="entry name" value="PAS_fold_3"/>
</dbReference>
<feature type="domain" description="PAS" evidence="7">
    <location>
        <begin position="339"/>
        <end position="392"/>
    </location>
</feature>
<dbReference type="InterPro" id="IPR052162">
    <property type="entry name" value="Sensor_kinase/Photoreceptor"/>
</dbReference>
<comment type="caution">
    <text evidence="9">The sequence shown here is derived from an EMBL/GenBank/DDBJ whole genome shotgun (WGS) entry which is preliminary data.</text>
</comment>
<dbReference type="SUPFAM" id="SSF55785">
    <property type="entry name" value="PYP-like sensor domain (PAS domain)"/>
    <property type="match status" value="2"/>
</dbReference>
<dbReference type="InterPro" id="IPR036890">
    <property type="entry name" value="HATPase_C_sf"/>
</dbReference>
<evidence type="ECO:0000259" key="7">
    <source>
        <dbReference type="PROSITE" id="PS50112"/>
    </source>
</evidence>
<evidence type="ECO:0000256" key="1">
    <source>
        <dbReference type="ARBA" id="ARBA00000085"/>
    </source>
</evidence>
<dbReference type="InterPro" id="IPR036097">
    <property type="entry name" value="HisK_dim/P_sf"/>
</dbReference>
<dbReference type="SMART" id="SM00387">
    <property type="entry name" value="HATPase_c"/>
    <property type="match status" value="1"/>
</dbReference>
<dbReference type="PROSITE" id="PS50112">
    <property type="entry name" value="PAS"/>
    <property type="match status" value="2"/>
</dbReference>
<evidence type="ECO:0000256" key="3">
    <source>
        <dbReference type="ARBA" id="ARBA00022553"/>
    </source>
</evidence>
<protein>
    <recommendedName>
        <fullName evidence="2">histidine kinase</fullName>
        <ecNumber evidence="2">2.7.13.3</ecNumber>
    </recommendedName>
</protein>
<evidence type="ECO:0000313" key="10">
    <source>
        <dbReference type="Proteomes" id="UP000317010"/>
    </source>
</evidence>
<keyword evidence="4" id="KW-0808">Transferase</keyword>
<dbReference type="CDD" id="cd00075">
    <property type="entry name" value="HATPase"/>
    <property type="match status" value="1"/>
</dbReference>
<accession>A0A562TX40</accession>